<dbReference type="InterPro" id="IPR016786">
    <property type="entry name" value="YdeI_bac"/>
</dbReference>
<reference evidence="3" key="1">
    <citation type="journal article" date="2019" name="Int. J. Syst. Evol. Microbiol.">
        <title>The Global Catalogue of Microorganisms (GCM) 10K type strain sequencing project: providing services to taxonomists for standard genome sequencing and annotation.</title>
        <authorList>
            <consortium name="The Broad Institute Genomics Platform"/>
            <consortium name="The Broad Institute Genome Sequencing Center for Infectious Disease"/>
            <person name="Wu L."/>
            <person name="Ma J."/>
        </authorList>
    </citation>
    <scope>NUCLEOTIDE SEQUENCE [LARGE SCALE GENOMIC DNA]</scope>
    <source>
        <strain evidence="3">KCTC 22209</strain>
    </source>
</reference>
<dbReference type="Gene3D" id="3.90.1150.200">
    <property type="match status" value="1"/>
</dbReference>
<keyword evidence="3" id="KW-1185">Reference proteome</keyword>
<evidence type="ECO:0000313" key="3">
    <source>
        <dbReference type="Proteomes" id="UP001597509"/>
    </source>
</evidence>
<dbReference type="Pfam" id="PF08818">
    <property type="entry name" value="DUF1801"/>
    <property type="match status" value="1"/>
</dbReference>
<evidence type="ECO:0000313" key="2">
    <source>
        <dbReference type="EMBL" id="MFD2907010.1"/>
    </source>
</evidence>
<accession>A0ABW5Z3T4</accession>
<dbReference type="PIRSF" id="PIRSF021308">
    <property type="entry name" value="UCP021308"/>
    <property type="match status" value="1"/>
</dbReference>
<proteinExistence type="predicted"/>
<protein>
    <submittedName>
        <fullName evidence="2">YdeI family protein</fullName>
    </submittedName>
</protein>
<dbReference type="EMBL" id="JBHUPE010000020">
    <property type="protein sequence ID" value="MFD2907010.1"/>
    <property type="molecule type" value="Genomic_DNA"/>
</dbReference>
<comment type="caution">
    <text evidence="2">The sequence shown here is derived from an EMBL/GenBank/DDBJ whole genome shotgun (WGS) entry which is preliminary data.</text>
</comment>
<gene>
    <name evidence="2" type="ORF">ACFS6I_24005</name>
</gene>
<evidence type="ECO:0000259" key="1">
    <source>
        <dbReference type="Pfam" id="PF08818"/>
    </source>
</evidence>
<organism evidence="2 3">
    <name type="scientific">Sphingobacterium anhuiense</name>
    <dbReference type="NCBI Taxonomy" id="493780"/>
    <lineage>
        <taxon>Bacteria</taxon>
        <taxon>Pseudomonadati</taxon>
        <taxon>Bacteroidota</taxon>
        <taxon>Sphingobacteriia</taxon>
        <taxon>Sphingobacteriales</taxon>
        <taxon>Sphingobacteriaceae</taxon>
        <taxon>Sphingobacterium</taxon>
    </lineage>
</organism>
<dbReference type="RefSeq" id="WP_380924342.1">
    <property type="nucleotide sequence ID" value="NZ_JBHUPE010000020.1"/>
</dbReference>
<dbReference type="InterPro" id="IPR014922">
    <property type="entry name" value="YdhG-like"/>
</dbReference>
<dbReference type="SUPFAM" id="SSF159888">
    <property type="entry name" value="YdhG-like"/>
    <property type="match status" value="1"/>
</dbReference>
<feature type="domain" description="YdhG-like" evidence="1">
    <location>
        <begin position="7"/>
        <end position="103"/>
    </location>
</feature>
<dbReference type="Pfam" id="PF13376">
    <property type="entry name" value="OmdA"/>
    <property type="match status" value="1"/>
</dbReference>
<dbReference type="Proteomes" id="UP001597509">
    <property type="component" value="Unassembled WGS sequence"/>
</dbReference>
<sequence>MDKQNKWEEELLILRSIIEEFPLEETTKWGGPVFTYQQKNVISFAGFKDHFAIWFFNGSHLVDPAAVLKATQGEKTKNLRQWKFTDPSQIDKSLLRQYIQQAINIEEKGLKLIPGKKEYLSIPALIEEALKNDPQLKRNFENLSDAKKNEYYEYIHEAKQDKTKVNRLEKIKPIILSGKGLYDKYKK</sequence>
<name>A0ABW5Z3T4_9SPHI</name>